<evidence type="ECO:0000313" key="2">
    <source>
        <dbReference type="Proteomes" id="UP000295252"/>
    </source>
</evidence>
<proteinExistence type="predicted"/>
<keyword evidence="2" id="KW-1185">Reference proteome</keyword>
<sequence length="61" mass="6785">MKIVRNSTTITAILLQGLSSAETNHFVSFQPKITTTSFTFFATISTPCQLVQQHETDMALH</sequence>
<accession>A0A068TWJ0</accession>
<protein>
    <submittedName>
        <fullName evidence="1">Uncharacterized protein</fullName>
    </submittedName>
</protein>
<name>A0A068TWJ0_COFCA</name>
<evidence type="ECO:0000313" key="1">
    <source>
        <dbReference type="EMBL" id="CDP00660.1"/>
    </source>
</evidence>
<dbReference type="AlphaFoldDB" id="A0A068TWJ0"/>
<dbReference type="Proteomes" id="UP000295252">
    <property type="component" value="Chromosome III"/>
</dbReference>
<dbReference type="EMBL" id="HG739089">
    <property type="protein sequence ID" value="CDP00660.1"/>
    <property type="molecule type" value="Genomic_DNA"/>
</dbReference>
<dbReference type="Gramene" id="CDP00660">
    <property type="protein sequence ID" value="CDP00660"/>
    <property type="gene ID" value="GSCOC_T00032678001"/>
</dbReference>
<gene>
    <name evidence="1" type="ORF">GSCOC_T00032678001</name>
</gene>
<reference evidence="2" key="1">
    <citation type="journal article" date="2014" name="Science">
        <title>The coffee genome provides insight into the convergent evolution of caffeine biosynthesis.</title>
        <authorList>
            <person name="Denoeud F."/>
            <person name="Carretero-Paulet L."/>
            <person name="Dereeper A."/>
            <person name="Droc G."/>
            <person name="Guyot R."/>
            <person name="Pietrella M."/>
            <person name="Zheng C."/>
            <person name="Alberti A."/>
            <person name="Anthony F."/>
            <person name="Aprea G."/>
            <person name="Aury J.M."/>
            <person name="Bento P."/>
            <person name="Bernard M."/>
            <person name="Bocs S."/>
            <person name="Campa C."/>
            <person name="Cenci A."/>
            <person name="Combes M.C."/>
            <person name="Crouzillat D."/>
            <person name="Da Silva C."/>
            <person name="Daddiego L."/>
            <person name="De Bellis F."/>
            <person name="Dussert S."/>
            <person name="Garsmeur O."/>
            <person name="Gayraud T."/>
            <person name="Guignon V."/>
            <person name="Jahn K."/>
            <person name="Jamilloux V."/>
            <person name="Joet T."/>
            <person name="Labadie K."/>
            <person name="Lan T."/>
            <person name="Leclercq J."/>
            <person name="Lepelley M."/>
            <person name="Leroy T."/>
            <person name="Li L.T."/>
            <person name="Librado P."/>
            <person name="Lopez L."/>
            <person name="Munoz A."/>
            <person name="Noel B."/>
            <person name="Pallavicini A."/>
            <person name="Perrotta G."/>
            <person name="Poncet V."/>
            <person name="Pot D."/>
            <person name="Priyono X."/>
            <person name="Rigoreau M."/>
            <person name="Rouard M."/>
            <person name="Rozas J."/>
            <person name="Tranchant-Dubreuil C."/>
            <person name="VanBuren R."/>
            <person name="Zhang Q."/>
            <person name="Andrade A.C."/>
            <person name="Argout X."/>
            <person name="Bertrand B."/>
            <person name="de Kochko A."/>
            <person name="Graziosi G."/>
            <person name="Henry R.J."/>
            <person name="Jayarama X."/>
            <person name="Ming R."/>
            <person name="Nagai C."/>
            <person name="Rounsley S."/>
            <person name="Sankoff D."/>
            <person name="Giuliano G."/>
            <person name="Albert V.A."/>
            <person name="Wincker P."/>
            <person name="Lashermes P."/>
        </authorList>
    </citation>
    <scope>NUCLEOTIDE SEQUENCE [LARGE SCALE GENOMIC DNA]</scope>
    <source>
        <strain evidence="2">cv. DH200-94</strain>
    </source>
</reference>
<dbReference type="InParanoid" id="A0A068TWJ0"/>
<organism evidence="1 2">
    <name type="scientific">Coffea canephora</name>
    <name type="common">Robusta coffee</name>
    <dbReference type="NCBI Taxonomy" id="49390"/>
    <lineage>
        <taxon>Eukaryota</taxon>
        <taxon>Viridiplantae</taxon>
        <taxon>Streptophyta</taxon>
        <taxon>Embryophyta</taxon>
        <taxon>Tracheophyta</taxon>
        <taxon>Spermatophyta</taxon>
        <taxon>Magnoliopsida</taxon>
        <taxon>eudicotyledons</taxon>
        <taxon>Gunneridae</taxon>
        <taxon>Pentapetalae</taxon>
        <taxon>asterids</taxon>
        <taxon>lamiids</taxon>
        <taxon>Gentianales</taxon>
        <taxon>Rubiaceae</taxon>
        <taxon>Ixoroideae</taxon>
        <taxon>Gardenieae complex</taxon>
        <taxon>Bertiereae - Coffeeae clade</taxon>
        <taxon>Coffeeae</taxon>
        <taxon>Coffea</taxon>
    </lineage>
</organism>